<keyword evidence="2" id="KW-1185">Reference proteome</keyword>
<accession>W9VIB9</accession>
<dbReference type="AlphaFoldDB" id="W9VIB9"/>
<evidence type="ECO:0000313" key="2">
    <source>
        <dbReference type="Proteomes" id="UP000019460"/>
    </source>
</evidence>
<evidence type="ECO:0000313" key="1">
    <source>
        <dbReference type="EMBL" id="EXJ15802.1"/>
    </source>
</evidence>
<dbReference type="Proteomes" id="UP000019460">
    <property type="component" value="Unassembled WGS sequence"/>
</dbReference>
<protein>
    <submittedName>
        <fullName evidence="1">Uncharacterized protein</fullName>
    </submittedName>
</protein>
<comment type="caution">
    <text evidence="1">The sequence shown here is derived from an EMBL/GenBank/DDBJ whole genome shotgun (WGS) entry which is preliminary data.</text>
</comment>
<proteinExistence type="predicted"/>
<gene>
    <name evidence="1" type="ORF">D779_1026</name>
</gene>
<sequence length="42" mass="4803">MAPRFETLNDWAEKRPEIFKKRIPNFRGLDACVIGSNRGDPG</sequence>
<reference evidence="1 2" key="1">
    <citation type="submission" date="2012-11" db="EMBL/GenBank/DDBJ databases">
        <title>Genome assembly of Thiorhodococcus sp. AK35.</title>
        <authorList>
            <person name="Nupur N."/>
            <person name="Khatri I."/>
            <person name="Subramanian S."/>
            <person name="Pinnaka A."/>
        </authorList>
    </citation>
    <scope>NUCLEOTIDE SEQUENCE [LARGE SCALE GENOMIC DNA]</scope>
    <source>
        <strain evidence="1 2">AK35</strain>
    </source>
</reference>
<name>W9VIB9_9GAMM</name>
<dbReference type="EMBL" id="AONC01000021">
    <property type="protein sequence ID" value="EXJ15802.1"/>
    <property type="molecule type" value="Genomic_DNA"/>
</dbReference>
<organism evidence="1 2">
    <name type="scientific">Imhoffiella purpurea</name>
    <dbReference type="NCBI Taxonomy" id="1249627"/>
    <lineage>
        <taxon>Bacteria</taxon>
        <taxon>Pseudomonadati</taxon>
        <taxon>Pseudomonadota</taxon>
        <taxon>Gammaproteobacteria</taxon>
        <taxon>Chromatiales</taxon>
        <taxon>Chromatiaceae</taxon>
        <taxon>Imhoffiella</taxon>
    </lineage>
</organism>